<evidence type="ECO:0000256" key="2">
    <source>
        <dbReference type="SAM" id="MobiDB-lite"/>
    </source>
</evidence>
<dbReference type="EMBL" id="LGRX02001109">
    <property type="protein sequence ID" value="KAK3286850.1"/>
    <property type="molecule type" value="Genomic_DNA"/>
</dbReference>
<dbReference type="InterPro" id="IPR029058">
    <property type="entry name" value="AB_hydrolase_fold"/>
</dbReference>
<evidence type="ECO:0008006" key="5">
    <source>
        <dbReference type="Google" id="ProtNLM"/>
    </source>
</evidence>
<comment type="caution">
    <text evidence="3">The sequence shown here is derived from an EMBL/GenBank/DDBJ whole genome shotgun (WGS) entry which is preliminary data.</text>
</comment>
<dbReference type="InterPro" id="IPR050955">
    <property type="entry name" value="Plant_Biomass_Hydrol_Est"/>
</dbReference>
<reference evidence="3 4" key="1">
    <citation type="journal article" date="2015" name="Genome Biol. Evol.">
        <title>Comparative Genomics of a Bacterivorous Green Alga Reveals Evolutionary Causalities and Consequences of Phago-Mixotrophic Mode of Nutrition.</title>
        <authorList>
            <person name="Burns J.A."/>
            <person name="Paasch A."/>
            <person name="Narechania A."/>
            <person name="Kim E."/>
        </authorList>
    </citation>
    <scope>NUCLEOTIDE SEQUENCE [LARGE SCALE GENOMIC DNA]</scope>
    <source>
        <strain evidence="3 4">PLY_AMNH</strain>
    </source>
</reference>
<evidence type="ECO:0000313" key="3">
    <source>
        <dbReference type="EMBL" id="KAK3286850.1"/>
    </source>
</evidence>
<keyword evidence="1" id="KW-0732">Signal</keyword>
<gene>
    <name evidence="3" type="ORF">CYMTET_5616</name>
</gene>
<dbReference type="PANTHER" id="PTHR43037">
    <property type="entry name" value="UNNAMED PRODUCT-RELATED"/>
    <property type="match status" value="1"/>
</dbReference>
<protein>
    <recommendedName>
        <fullName evidence="5">Peptidase S9 prolyl oligopeptidase catalytic domain-containing protein</fullName>
    </recommendedName>
</protein>
<dbReference type="Gene3D" id="3.40.50.1820">
    <property type="entry name" value="alpha/beta hydrolase"/>
    <property type="match status" value="1"/>
</dbReference>
<evidence type="ECO:0000313" key="4">
    <source>
        <dbReference type="Proteomes" id="UP001190700"/>
    </source>
</evidence>
<dbReference type="AlphaFoldDB" id="A0AAE0LJ81"/>
<dbReference type="SUPFAM" id="SSF53474">
    <property type="entry name" value="alpha/beta-Hydrolases"/>
    <property type="match status" value="1"/>
</dbReference>
<sequence length="1009" mass="108464">MQGLGSRPLIGREYVPRSLALKAVICISLLVASTSAALVVGKEWSFIGPFGLPDSRLSPVNRDPLQPFGGIFNASVESAPSELIPGGLAKRTLLSSDSQGVVHHSLGGALPAWLGWAVGEVTVDGRHEACLQVTCQGAVKEAYVDGREILLGSPQPTLRLAAGTWAVHLLLSGSAAVHFLFTAEAARCVASPQPMLLKMSAGSWETGPGKWTVGPKAYDLPDVIDGRLFSPLVAVRVQNRAAAWAKDVQLVVMPTPHVVGFEEAETDWEQPAVQSLAPGQAAVLYALISLVQEVSAADGCPLEVRLKLRYSGEDGSRFEELATLQLRCRKRKDSFQFLFLDVDGTPQMAAARLPIKACGQDSDVDDGSQGSRGAAAHGCPVLLSLHGMDVTASRAADCYKPKPYWVLAPHGRSTSAFFWQGPGDWSALASLEALSELSLAVFGSPWRASPRRLLVTGHSNGGYGAWSFAQLRPDRVLGMAPLAGMPVLAGGEAGFEGDPFLRAVMDASTLEYLSAAHSRSGSNMAGIPFLARTGADDATIAPWLTRRLYRLLCPTGALGGRSCTRGGQAGVVEVPGKGHWWWDTAKENDGGVMDDSQMRQHWKRALAGGAGRGDGEQTLPHRFEYSLWNPATSEGRGGLQPLSLQEQLTLALVWQVPFRLARLQVTRDQAELGADGGEGHETWRVATSNVRRLRLRPPGAVRALDLDGTRLDAEDLTRLARRGAFACREPSAKQPGREPPWVICRPPAAGCARTDDDTSCPLGENDTESDGEASREGHLKQPGSPPSCCDPIERVGPVDYGPMRRVFAKRFMCVVGTAGSDLEVQRHLLHYATLLANRWFQEGAGSTRVVLDRDLMDEKNEIRIAARTHNLILLGGPADNLLSSVLLLRHPGITWHADGRSSPVFEIGGCRLSLARNALVSLGPWSSGTAKCGDEHGERFVYAVIAGAGADGMRKAWRLFLDGAFVVNHWQHRTPEFVIGGETGSDNVVGAGFWGNRWEWQPDASYSPC</sequence>
<feature type="region of interest" description="Disordered" evidence="2">
    <location>
        <begin position="752"/>
        <end position="791"/>
    </location>
</feature>
<keyword evidence="4" id="KW-1185">Reference proteome</keyword>
<organism evidence="3 4">
    <name type="scientific">Cymbomonas tetramitiformis</name>
    <dbReference type="NCBI Taxonomy" id="36881"/>
    <lineage>
        <taxon>Eukaryota</taxon>
        <taxon>Viridiplantae</taxon>
        <taxon>Chlorophyta</taxon>
        <taxon>Pyramimonadophyceae</taxon>
        <taxon>Pyramimonadales</taxon>
        <taxon>Pyramimonadaceae</taxon>
        <taxon>Cymbomonas</taxon>
    </lineage>
</organism>
<dbReference type="Proteomes" id="UP001190700">
    <property type="component" value="Unassembled WGS sequence"/>
</dbReference>
<name>A0AAE0LJ81_9CHLO</name>
<dbReference type="PANTHER" id="PTHR43037:SF4">
    <property type="entry name" value="PEPTIDASE S9 PROLYL OLIGOPEPTIDASE CATALYTIC DOMAIN-CONTAINING PROTEIN"/>
    <property type="match status" value="1"/>
</dbReference>
<proteinExistence type="predicted"/>
<accession>A0AAE0LJ81</accession>
<evidence type="ECO:0000256" key="1">
    <source>
        <dbReference type="ARBA" id="ARBA00022729"/>
    </source>
</evidence>